<dbReference type="InterPro" id="IPR045854">
    <property type="entry name" value="NO2/SO3_Rdtase_4Fe4S_sf"/>
</dbReference>
<feature type="binding site" evidence="15">
    <location>
        <position position="672"/>
    </location>
    <ligand>
        <name>[4Fe-4S] cluster</name>
        <dbReference type="ChEBI" id="CHEBI:49883"/>
    </ligand>
</feature>
<accession>A0A0F5I369</accession>
<comment type="cofactor">
    <cofactor evidence="15">
        <name>[4Fe-4S] cluster</name>
        <dbReference type="ChEBI" id="CHEBI:49883"/>
    </cofactor>
    <text evidence="15">Binds 1 [4Fe-4S] cluster per subunit.</text>
</comment>
<sequence length="787" mass="87154">MDKQKLVLIGNGMAGIRCLEEILDMNPELFDITVFGKEPHVNYNRILLSGVLQGDHSFEDIILNDREWYAANSIRLFTGETVVKIDTETKSVKSDKNREVSYDKLIIATGSVPFILPVPGADKEGIMAFRTIEDCQEMLEVSKRYKKAAIIGGGLLGLEAARGLLNLGMEVKVVHLSDCLMERQLDRTASKMLEKELERQGMQFLLEKETDSILGDRRVEGVRFKDGTEIEADIVVMAAGVRPNVQIAKGSRIETNRAILVDDYLETNVPGVYAVGECAEHQGMVYGLVKPLYEQAQVLAKHICGIEGEAYKGSVLSTQLKISGVDVFSAGRFVEDERTQAVILQDDIHSVYKKLLFEGNRLAGALLFGDTSSGQKLLQWMLEKKSIADHEKTLLLQSSGIGEGEAASMLSSDIVCSCNAVTKGAVIEAVQQDGLTTIEEVRACTRASSSCGGCKPLVSDVLAYIQSDAFNEVVERPAFCSCTSLTEDEVVKEIQVRGLSTFQEITNALGWKQEEGCDGCRGALDYYLGIIHPDKEGLKESVVGGEHANASRQSDGTYIVTLPLRGGMTDAQQLKRMAGAAEKYHIKEISLSSGQRIHLIGVDQTVLPDLWKELELPLKPAGDHAVHSVETHISEGHCSCSKSTALHLAAHLEEQLECLKLPHRMKISVAACIHNGEEAVTKDIGFVHMNRGWEIYTGGRNGYKAKAGDLFYVAETIEEAKVMALSFIQYYRETANYLEKVSQWIQRMGMIHIREVVFEEELHNQLLRRLKEEVLYYNNTRLAESRN</sequence>
<evidence type="ECO:0000256" key="6">
    <source>
        <dbReference type="ARBA" id="ARBA00022714"/>
    </source>
</evidence>
<evidence type="ECO:0000259" key="19">
    <source>
        <dbReference type="Pfam" id="PF07992"/>
    </source>
</evidence>
<evidence type="ECO:0000256" key="11">
    <source>
        <dbReference type="ARBA" id="ARBA00023014"/>
    </source>
</evidence>
<dbReference type="InterPro" id="IPR006067">
    <property type="entry name" value="NO2/SO3_Rdtase_4Fe4S_dom"/>
</dbReference>
<keyword evidence="8 14" id="KW-0274">FAD</keyword>
<dbReference type="InterPro" id="IPR023753">
    <property type="entry name" value="FAD/NAD-binding_dom"/>
</dbReference>
<evidence type="ECO:0000259" key="16">
    <source>
        <dbReference type="Pfam" id="PF01077"/>
    </source>
</evidence>
<evidence type="ECO:0000313" key="22">
    <source>
        <dbReference type="Proteomes" id="UP000031563"/>
    </source>
</evidence>
<dbReference type="Gene3D" id="1.10.10.1100">
    <property type="entry name" value="BFD-like [2Fe-2S]-binding domain"/>
    <property type="match status" value="1"/>
</dbReference>
<dbReference type="GO" id="GO:0020037">
    <property type="term" value="F:heme binding"/>
    <property type="evidence" value="ECO:0007669"/>
    <property type="project" value="InterPro"/>
</dbReference>
<dbReference type="PRINTS" id="PR00368">
    <property type="entry name" value="FADPNR"/>
</dbReference>
<evidence type="ECO:0000256" key="5">
    <source>
        <dbReference type="ARBA" id="ARBA00022630"/>
    </source>
</evidence>
<evidence type="ECO:0000259" key="20">
    <source>
        <dbReference type="Pfam" id="PF18267"/>
    </source>
</evidence>
<evidence type="ECO:0000256" key="9">
    <source>
        <dbReference type="ARBA" id="ARBA00023002"/>
    </source>
</evidence>
<dbReference type="STRING" id="1221996.QY95_01863"/>
<evidence type="ECO:0000256" key="7">
    <source>
        <dbReference type="ARBA" id="ARBA00022723"/>
    </source>
</evidence>
<name>A0A0F5I369_BACTR</name>
<dbReference type="PANTHER" id="PTHR43809:SF1">
    <property type="entry name" value="NITRITE REDUCTASE (NADH) LARGE SUBUNIT"/>
    <property type="match status" value="1"/>
</dbReference>
<organism evidence="21 22">
    <name type="scientific">Bacillus thermotolerans</name>
    <name type="common">Quasibacillus thermotolerans</name>
    <dbReference type="NCBI Taxonomy" id="1221996"/>
    <lineage>
        <taxon>Bacteria</taxon>
        <taxon>Bacillati</taxon>
        <taxon>Bacillota</taxon>
        <taxon>Bacilli</taxon>
        <taxon>Bacillales</taxon>
        <taxon>Bacillaceae</taxon>
        <taxon>Bacillus</taxon>
    </lineage>
</organism>
<feature type="domain" description="NADH-rubredoxin oxidoreductase C-terminal" evidence="20">
    <location>
        <begin position="317"/>
        <end position="384"/>
    </location>
</feature>
<dbReference type="InterPro" id="IPR005117">
    <property type="entry name" value="NiRdtase/SiRdtase_haem-b_fer"/>
</dbReference>
<gene>
    <name evidence="21" type="ORF">QY95_01863</name>
</gene>
<dbReference type="Gene3D" id="3.30.413.10">
    <property type="entry name" value="Sulfite Reductase Hemoprotein, domain 1"/>
    <property type="match status" value="1"/>
</dbReference>
<evidence type="ECO:0000259" key="18">
    <source>
        <dbReference type="Pfam" id="PF04324"/>
    </source>
</evidence>
<dbReference type="GO" id="GO:0042128">
    <property type="term" value="P:nitrate assimilation"/>
    <property type="evidence" value="ECO:0007669"/>
    <property type="project" value="UniProtKB-UniRule"/>
</dbReference>
<dbReference type="Gene3D" id="3.90.480.10">
    <property type="entry name" value="Sulfite Reductase Hemoprotein,Domain 2"/>
    <property type="match status" value="1"/>
</dbReference>
<comment type="pathway">
    <text evidence="2">Nitrogen metabolism; nitrate reduction (assimilation).</text>
</comment>
<feature type="domain" description="FAD/NAD(P)-binding" evidence="19">
    <location>
        <begin position="5"/>
        <end position="290"/>
    </location>
</feature>
<protein>
    <submittedName>
        <fullName evidence="21">Nitrite reductase [NAD(P)H] large subunit</fullName>
    </submittedName>
</protein>
<dbReference type="GO" id="GO:0046872">
    <property type="term" value="F:metal ion binding"/>
    <property type="evidence" value="ECO:0007669"/>
    <property type="project" value="UniProtKB-KW"/>
</dbReference>
<dbReference type="Pfam" id="PF03460">
    <property type="entry name" value="NIR_SIR_ferr"/>
    <property type="match status" value="1"/>
</dbReference>
<feature type="domain" description="BFD-like [2Fe-2S]-binding" evidence="18">
    <location>
        <begin position="414"/>
        <end position="463"/>
    </location>
</feature>
<dbReference type="SUPFAM" id="SSF51905">
    <property type="entry name" value="FAD/NAD(P)-binding domain"/>
    <property type="match status" value="2"/>
</dbReference>
<dbReference type="InterPro" id="IPR017121">
    <property type="entry name" value="Nitrite_Rdtase_lsu"/>
</dbReference>
<dbReference type="GO" id="GO:0050661">
    <property type="term" value="F:NADP binding"/>
    <property type="evidence" value="ECO:0007669"/>
    <property type="project" value="UniProtKB-UniRule"/>
</dbReference>
<dbReference type="FunFam" id="1.10.10.1100:FF:000002">
    <property type="entry name" value="Nitrite reductase large subunit"/>
    <property type="match status" value="1"/>
</dbReference>
<dbReference type="SUPFAM" id="SSF56014">
    <property type="entry name" value="Nitrite and sulphite reductase 4Fe-4S domain-like"/>
    <property type="match status" value="1"/>
</dbReference>
<proteinExistence type="inferred from homology"/>
<keyword evidence="10 15" id="KW-0408">Iron</keyword>
<feature type="domain" description="Nitrite/Sulfite reductase ferredoxin-like" evidence="17">
    <location>
        <begin position="552"/>
        <end position="615"/>
    </location>
</feature>
<feature type="domain" description="Nitrite/sulphite reductase 4Fe-4S" evidence="16">
    <location>
        <begin position="645"/>
        <end position="765"/>
    </location>
</feature>
<dbReference type="InterPro" id="IPR016156">
    <property type="entry name" value="FAD/NAD-linked_Rdtase_dimer_sf"/>
</dbReference>
<keyword evidence="9" id="KW-0560">Oxidoreductase</keyword>
<keyword evidence="4 15" id="KW-0349">Heme</keyword>
<keyword evidence="6" id="KW-0001">2Fe-2S</keyword>
<dbReference type="InterPro" id="IPR007419">
    <property type="entry name" value="BFD-like_2Fe2S-bd_dom"/>
</dbReference>
<dbReference type="PRINTS" id="PR00411">
    <property type="entry name" value="PNDRDTASEI"/>
</dbReference>
<dbReference type="Proteomes" id="UP000031563">
    <property type="component" value="Unassembled WGS sequence"/>
</dbReference>
<dbReference type="InterPro" id="IPR036188">
    <property type="entry name" value="FAD/NAD-bd_sf"/>
</dbReference>
<evidence type="ECO:0000256" key="3">
    <source>
        <dbReference type="ARBA" id="ARBA00010429"/>
    </source>
</evidence>
<feature type="domain" description="BFD-like [2Fe-2S]-binding" evidence="18">
    <location>
        <begin position="480"/>
        <end position="528"/>
    </location>
</feature>
<evidence type="ECO:0000256" key="8">
    <source>
        <dbReference type="ARBA" id="ARBA00022827"/>
    </source>
</evidence>
<evidence type="ECO:0000256" key="1">
    <source>
        <dbReference type="ARBA" id="ARBA00001974"/>
    </source>
</evidence>
<comment type="similarity">
    <text evidence="3">Belongs to the nitrite and sulfite reductase 4Fe-4S domain family.</text>
</comment>
<dbReference type="InterPro" id="IPR041854">
    <property type="entry name" value="BFD-like_2Fe2S-bd_dom_sf"/>
</dbReference>
<evidence type="ECO:0000256" key="14">
    <source>
        <dbReference type="PIRNR" id="PIRNR037149"/>
    </source>
</evidence>
<dbReference type="InterPro" id="IPR052034">
    <property type="entry name" value="NasD-like"/>
</dbReference>
<dbReference type="CDD" id="cd19944">
    <property type="entry name" value="NirB_Fer2_BFD-like_2"/>
    <property type="match status" value="1"/>
</dbReference>
<keyword evidence="5 14" id="KW-0285">Flavoprotein</keyword>
<keyword evidence="22" id="KW-1185">Reference proteome</keyword>
<comment type="cofactor">
    <cofactor evidence="13">
        <name>[2Fe-2S] cluster</name>
        <dbReference type="ChEBI" id="CHEBI:190135"/>
    </cofactor>
</comment>
<comment type="cofactor">
    <cofactor evidence="15">
        <name>siroheme</name>
        <dbReference type="ChEBI" id="CHEBI:60052"/>
    </cofactor>
    <text evidence="15">Binds 1 siroheme per subunit.</text>
</comment>
<dbReference type="PIRSF" id="PIRSF037149">
    <property type="entry name" value="NirB"/>
    <property type="match status" value="1"/>
</dbReference>
<evidence type="ECO:0000256" key="13">
    <source>
        <dbReference type="ARBA" id="ARBA00034078"/>
    </source>
</evidence>
<dbReference type="OrthoDB" id="9792592at2"/>
<dbReference type="GO" id="GO:0051539">
    <property type="term" value="F:4 iron, 4 sulfur cluster binding"/>
    <property type="evidence" value="ECO:0007669"/>
    <property type="project" value="UniProtKB-KW"/>
</dbReference>
<dbReference type="SUPFAM" id="SSF55124">
    <property type="entry name" value="Nitrite/Sulfite reductase N-terminal domain-like"/>
    <property type="match status" value="1"/>
</dbReference>
<dbReference type="EMBL" id="JWIR02000034">
    <property type="protein sequence ID" value="KKB39991.1"/>
    <property type="molecule type" value="Genomic_DNA"/>
</dbReference>
<keyword evidence="12 14" id="KW-0534">Nitrate assimilation</keyword>
<dbReference type="Pfam" id="PF18267">
    <property type="entry name" value="Rubredoxin_C"/>
    <property type="match status" value="1"/>
</dbReference>
<dbReference type="NCBIfam" id="TIGR02374">
    <property type="entry name" value="nitri_red_nirB"/>
    <property type="match status" value="1"/>
</dbReference>
<dbReference type="CDD" id="cd19943">
    <property type="entry name" value="NirB_Fer2_BFD-like_1"/>
    <property type="match status" value="1"/>
</dbReference>
<reference evidence="21" key="1">
    <citation type="submission" date="2015-02" db="EMBL/GenBank/DDBJ databases">
        <title>Genome Assembly of Bacillaceae bacterium MTCC 8252.</title>
        <authorList>
            <person name="Verma A."/>
            <person name="Khatri I."/>
            <person name="Mual P."/>
            <person name="Subramanian S."/>
            <person name="Krishnamurthi S."/>
        </authorList>
    </citation>
    <scope>NUCLEOTIDE SEQUENCE [LARGE SCALE GENOMIC DNA]</scope>
    <source>
        <strain evidence="21">MTCC 8252</strain>
    </source>
</reference>
<dbReference type="Pfam" id="PF04324">
    <property type="entry name" value="Fer2_BFD"/>
    <property type="match status" value="2"/>
</dbReference>
<evidence type="ECO:0000256" key="2">
    <source>
        <dbReference type="ARBA" id="ARBA00005096"/>
    </source>
</evidence>
<dbReference type="Pfam" id="PF07992">
    <property type="entry name" value="Pyr_redox_2"/>
    <property type="match status" value="1"/>
</dbReference>
<evidence type="ECO:0000256" key="15">
    <source>
        <dbReference type="PIRSR" id="PIRSR037149-1"/>
    </source>
</evidence>
<evidence type="ECO:0000256" key="10">
    <source>
        <dbReference type="ARBA" id="ARBA00023004"/>
    </source>
</evidence>
<keyword evidence="15" id="KW-0004">4Fe-4S</keyword>
<keyword evidence="11 15" id="KW-0411">Iron-sulfur</keyword>
<keyword evidence="7 15" id="KW-0479">Metal-binding</keyword>
<dbReference type="GO" id="GO:0098809">
    <property type="term" value="F:nitrite reductase activity"/>
    <property type="evidence" value="ECO:0007669"/>
    <property type="project" value="InterPro"/>
</dbReference>
<evidence type="ECO:0000313" key="21">
    <source>
        <dbReference type="EMBL" id="KKB39991.1"/>
    </source>
</evidence>
<evidence type="ECO:0000259" key="17">
    <source>
        <dbReference type="Pfam" id="PF03460"/>
    </source>
</evidence>
<dbReference type="InterPro" id="IPR041575">
    <property type="entry name" value="Rubredoxin_C"/>
</dbReference>
<feature type="binding site" evidence="15">
    <location>
        <position position="638"/>
    </location>
    <ligand>
        <name>[4Fe-4S] cluster</name>
        <dbReference type="ChEBI" id="CHEBI:49883"/>
    </ligand>
</feature>
<evidence type="ECO:0000256" key="4">
    <source>
        <dbReference type="ARBA" id="ARBA00022617"/>
    </source>
</evidence>
<dbReference type="InterPro" id="IPR036136">
    <property type="entry name" value="Nit/Sulf_reduc_fer-like_dom_sf"/>
</dbReference>
<dbReference type="Gene3D" id="3.50.50.60">
    <property type="entry name" value="FAD/NAD(P)-binding domain"/>
    <property type="match status" value="2"/>
</dbReference>
<dbReference type="Pfam" id="PF01077">
    <property type="entry name" value="NIR_SIR"/>
    <property type="match status" value="1"/>
</dbReference>
<comment type="caution">
    <text evidence="21">The sequence shown here is derived from an EMBL/GenBank/DDBJ whole genome shotgun (WGS) entry which is preliminary data.</text>
</comment>
<dbReference type="AlphaFoldDB" id="A0A0F5I369"/>
<dbReference type="Gene3D" id="3.30.390.30">
    <property type="match status" value="1"/>
</dbReference>
<dbReference type="GO" id="GO:0051537">
    <property type="term" value="F:2 iron, 2 sulfur cluster binding"/>
    <property type="evidence" value="ECO:0007669"/>
    <property type="project" value="UniProtKB-KW"/>
</dbReference>
<dbReference type="GO" id="GO:0050660">
    <property type="term" value="F:flavin adenine dinucleotide binding"/>
    <property type="evidence" value="ECO:0007669"/>
    <property type="project" value="UniProtKB-UniRule"/>
</dbReference>
<dbReference type="RefSeq" id="WP_040036755.1">
    <property type="nucleotide sequence ID" value="NZ_JWIQ02000019.1"/>
</dbReference>
<evidence type="ECO:0000256" key="12">
    <source>
        <dbReference type="ARBA" id="ARBA00023063"/>
    </source>
</evidence>
<dbReference type="InterPro" id="IPR012744">
    <property type="entry name" value="Nitri_red_NirB"/>
</dbReference>
<dbReference type="PANTHER" id="PTHR43809">
    <property type="entry name" value="NITRITE REDUCTASE (NADH) LARGE SUBUNIT"/>
    <property type="match status" value="1"/>
</dbReference>
<comment type="cofactor">
    <cofactor evidence="1 14">
        <name>FAD</name>
        <dbReference type="ChEBI" id="CHEBI:57692"/>
    </cofactor>
</comment>
<dbReference type="FunFam" id="3.50.50.60:FF:000033">
    <property type="entry name" value="Nitrite reductase [NAD(P)H], large subunit"/>
    <property type="match status" value="1"/>
</dbReference>